<keyword evidence="3" id="KW-1185">Reference proteome</keyword>
<feature type="non-terminal residue" evidence="1">
    <location>
        <position position="1"/>
    </location>
</feature>
<dbReference type="VEuPathDB" id="VectorBase:ISCI024039"/>
<dbReference type="HOGENOM" id="CLU_206885_0_0_1"/>
<dbReference type="GO" id="GO:0005840">
    <property type="term" value="C:ribosome"/>
    <property type="evidence" value="ECO:0007669"/>
    <property type="project" value="UniProtKB-KW"/>
</dbReference>
<dbReference type="EMBL" id="DS638005">
    <property type="protein sequence ID" value="EEC01679.1"/>
    <property type="molecule type" value="Genomic_DNA"/>
</dbReference>
<keyword evidence="1" id="KW-0689">Ribosomal protein</keyword>
<evidence type="ECO:0000313" key="3">
    <source>
        <dbReference type="Proteomes" id="UP000001555"/>
    </source>
</evidence>
<dbReference type="Gene3D" id="3.30.1330.30">
    <property type="match status" value="1"/>
</dbReference>
<dbReference type="VEuPathDB" id="VectorBase:ISCW024039"/>
<dbReference type="EMBL" id="ABJB010163928">
    <property type="status" value="NOT_ANNOTATED_CDS"/>
    <property type="molecule type" value="Genomic_DNA"/>
</dbReference>
<sequence>RFHFLVCSEDRSALSKLVEAIKTNFNERYEEIRKHWGGGVMGNKSAARIAKLERARAKELAQKVA</sequence>
<dbReference type="PaxDb" id="6945-B7P507"/>
<keyword evidence="1" id="KW-0687">Ribonucleoprotein</keyword>
<protein>
    <submittedName>
        <fullName evidence="1 2">Ribosomal protein L7A, putative</fullName>
    </submittedName>
</protein>
<dbReference type="OrthoDB" id="29563at2759"/>
<accession>B7P507</accession>
<evidence type="ECO:0000313" key="2">
    <source>
        <dbReference type="EnsemblMetazoa" id="ISCW024039-PA"/>
    </source>
</evidence>
<dbReference type="STRING" id="6945.B7P507"/>
<dbReference type="VEuPathDB" id="VectorBase:ISCP_008515"/>
<dbReference type="AlphaFoldDB" id="B7P507"/>
<reference evidence="2" key="2">
    <citation type="submission" date="2020-05" db="UniProtKB">
        <authorList>
            <consortium name="EnsemblMetazoa"/>
        </authorList>
    </citation>
    <scope>IDENTIFICATION</scope>
    <source>
        <strain evidence="2">wikel</strain>
    </source>
</reference>
<dbReference type="Proteomes" id="UP000001555">
    <property type="component" value="Unassembled WGS sequence"/>
</dbReference>
<evidence type="ECO:0000313" key="1">
    <source>
        <dbReference type="EMBL" id="EEC01679.1"/>
    </source>
</evidence>
<gene>
    <name evidence="1" type="ORF">IscW_ISCW024039</name>
</gene>
<dbReference type="InterPro" id="IPR029064">
    <property type="entry name" value="Ribosomal_eL30-like_sf"/>
</dbReference>
<proteinExistence type="predicted"/>
<reference evidence="1 3" key="1">
    <citation type="submission" date="2008-03" db="EMBL/GenBank/DDBJ databases">
        <title>Annotation of Ixodes scapularis.</title>
        <authorList>
            <consortium name="Ixodes scapularis Genome Project Consortium"/>
            <person name="Caler E."/>
            <person name="Hannick L.I."/>
            <person name="Bidwell S."/>
            <person name="Joardar V."/>
            <person name="Thiagarajan M."/>
            <person name="Amedeo P."/>
            <person name="Galinsky K.J."/>
            <person name="Schobel S."/>
            <person name="Inman J."/>
            <person name="Hostetler J."/>
            <person name="Miller J."/>
            <person name="Hammond M."/>
            <person name="Megy K."/>
            <person name="Lawson D."/>
            <person name="Kodira C."/>
            <person name="Sutton G."/>
            <person name="Meyer J."/>
            <person name="Hill C.A."/>
            <person name="Birren B."/>
            <person name="Nene V."/>
            <person name="Collins F."/>
            <person name="Alarcon-Chaidez F."/>
            <person name="Wikel S."/>
            <person name="Strausberg R."/>
        </authorList>
    </citation>
    <scope>NUCLEOTIDE SEQUENCE [LARGE SCALE GENOMIC DNA]</scope>
    <source>
        <strain evidence="3">Wikel</strain>
        <strain evidence="1">Wikel colony</strain>
    </source>
</reference>
<organism>
    <name type="scientific">Ixodes scapularis</name>
    <name type="common">Black-legged tick</name>
    <name type="synonym">Deer tick</name>
    <dbReference type="NCBI Taxonomy" id="6945"/>
    <lineage>
        <taxon>Eukaryota</taxon>
        <taxon>Metazoa</taxon>
        <taxon>Ecdysozoa</taxon>
        <taxon>Arthropoda</taxon>
        <taxon>Chelicerata</taxon>
        <taxon>Arachnida</taxon>
        <taxon>Acari</taxon>
        <taxon>Parasitiformes</taxon>
        <taxon>Ixodida</taxon>
        <taxon>Ixodoidea</taxon>
        <taxon>Ixodidae</taxon>
        <taxon>Ixodinae</taxon>
        <taxon>Ixodes</taxon>
    </lineage>
</organism>
<name>B7P507_IXOSC</name>
<dbReference type="EnsemblMetazoa" id="ISCW024039-RA">
    <property type="protein sequence ID" value="ISCW024039-PA"/>
    <property type="gene ID" value="ISCW024039"/>
</dbReference>